<name>A0A0S2IS44_LEPBO</name>
<evidence type="ECO:0000256" key="6">
    <source>
        <dbReference type="HAMAP-Rule" id="MF_01366"/>
    </source>
</evidence>
<dbReference type="PATRIC" id="fig|280505.15.peg.2178"/>
<keyword evidence="3 6" id="KW-0689">Ribosomal protein</keyword>
<evidence type="ECO:0000256" key="2">
    <source>
        <dbReference type="ARBA" id="ARBA00011838"/>
    </source>
</evidence>
<dbReference type="Proteomes" id="UP000058857">
    <property type="component" value="Chromosome 1"/>
</dbReference>
<dbReference type="CDD" id="cd00392">
    <property type="entry name" value="Ribosomal_L13"/>
    <property type="match status" value="1"/>
</dbReference>
<dbReference type="Pfam" id="PF00572">
    <property type="entry name" value="Ribosomal_L13"/>
    <property type="match status" value="1"/>
</dbReference>
<comment type="similarity">
    <text evidence="1 6">Belongs to the universal ribosomal protein uL13 family.</text>
</comment>
<evidence type="ECO:0000256" key="4">
    <source>
        <dbReference type="ARBA" id="ARBA00023274"/>
    </source>
</evidence>
<organism evidence="7">
    <name type="scientific">Leptospira borgpetersenii serovar Ballum</name>
    <dbReference type="NCBI Taxonomy" id="280505"/>
    <lineage>
        <taxon>Bacteria</taxon>
        <taxon>Pseudomonadati</taxon>
        <taxon>Spirochaetota</taxon>
        <taxon>Spirochaetia</taxon>
        <taxon>Leptospirales</taxon>
        <taxon>Leptospiraceae</taxon>
        <taxon>Leptospira</taxon>
    </lineage>
</organism>
<proteinExistence type="inferred from homology"/>
<sequence>MYKEKLFRFAFTDIPFEELSGLLPRVLWAVFLHFSRIIESKVTWTEKCGLPQILAGLTDLESKRRNWNTNFFRIGSWISTCVRVKSNRNGRFGSFFLTLGVKAKLWPLQDDIFMSVVSKAHKTPSLTKENAVKGWFVVDAEGKTLGRLASGIAARLRGKHKATFTPNQDCGDNIIVINASKVKVTGNKETQKMYYHHSRYPGGMTETVFKDLIAKQPEKVIYEAVKGMLPKSKLGDKMLTHCKIFSGAEHNLQAQKPVKLEI</sequence>
<evidence type="ECO:0000256" key="3">
    <source>
        <dbReference type="ARBA" id="ARBA00022980"/>
    </source>
</evidence>
<dbReference type="InterPro" id="IPR005822">
    <property type="entry name" value="Ribosomal_uL13"/>
</dbReference>
<dbReference type="PANTHER" id="PTHR11545">
    <property type="entry name" value="RIBOSOMAL PROTEIN L13"/>
    <property type="match status" value="1"/>
</dbReference>
<dbReference type="FunFam" id="3.90.1180.10:FF:000001">
    <property type="entry name" value="50S ribosomal protein L13"/>
    <property type="match status" value="1"/>
</dbReference>
<dbReference type="EMBL" id="CP012029">
    <property type="protein sequence ID" value="ALO26482.1"/>
    <property type="molecule type" value="Genomic_DNA"/>
</dbReference>
<dbReference type="SUPFAM" id="SSF52161">
    <property type="entry name" value="Ribosomal protein L13"/>
    <property type="match status" value="1"/>
</dbReference>
<dbReference type="AlphaFoldDB" id="A0A0S2IS44"/>
<comment type="subunit">
    <text evidence="2 6">Part of the 50S ribosomal subunit.</text>
</comment>
<evidence type="ECO:0000256" key="1">
    <source>
        <dbReference type="ARBA" id="ARBA00006227"/>
    </source>
</evidence>
<evidence type="ECO:0000313" key="8">
    <source>
        <dbReference type="Proteomes" id="UP000058857"/>
    </source>
</evidence>
<dbReference type="HAMAP" id="MF_01366">
    <property type="entry name" value="Ribosomal_uL13"/>
    <property type="match status" value="1"/>
</dbReference>
<dbReference type="InterPro" id="IPR005823">
    <property type="entry name" value="Ribosomal_uL13_bac-type"/>
</dbReference>
<accession>A0A0S2IS44</accession>
<dbReference type="PANTHER" id="PTHR11545:SF2">
    <property type="entry name" value="LARGE RIBOSOMAL SUBUNIT PROTEIN UL13M"/>
    <property type="match status" value="1"/>
</dbReference>
<evidence type="ECO:0000256" key="5">
    <source>
        <dbReference type="ARBA" id="ARBA00035201"/>
    </source>
</evidence>
<protein>
    <recommendedName>
        <fullName evidence="5 6">Large ribosomal subunit protein uL13</fullName>
    </recommendedName>
</protein>
<comment type="function">
    <text evidence="6">This protein is one of the early assembly proteins of the 50S ribosomal subunit, although it is not seen to bind rRNA by itself. It is important during the early stages of 50S assembly.</text>
</comment>
<dbReference type="GO" id="GO:0022625">
    <property type="term" value="C:cytosolic large ribosomal subunit"/>
    <property type="evidence" value="ECO:0007669"/>
    <property type="project" value="TreeGrafter"/>
</dbReference>
<dbReference type="GO" id="GO:0003729">
    <property type="term" value="F:mRNA binding"/>
    <property type="evidence" value="ECO:0007669"/>
    <property type="project" value="UniProtKB-ARBA"/>
</dbReference>
<gene>
    <name evidence="6" type="primary">rplM</name>
    <name evidence="7" type="ORF">LBBP_02229</name>
</gene>
<reference evidence="7 8" key="1">
    <citation type="journal article" date="2015" name="PLoS Negl. Trop. Dis.">
        <title>Distribution of Plasmids in Distinct Leptospira Pathogenic Species.</title>
        <authorList>
            <person name="Wang Y."/>
            <person name="Zhuang X."/>
            <person name="Zhong Y."/>
            <person name="Zhang C."/>
            <person name="Zhang Y."/>
            <person name="Zeng L."/>
            <person name="Zhu Y."/>
            <person name="He P."/>
            <person name="Dong K."/>
            <person name="Pal U."/>
            <person name="Guo X."/>
            <person name="Qin J."/>
        </authorList>
    </citation>
    <scope>NUCLEOTIDE SEQUENCE [LARGE SCALE GENOMIC DNA]</scope>
    <source>
        <strain evidence="7 8">56604</strain>
    </source>
</reference>
<dbReference type="InterPro" id="IPR036899">
    <property type="entry name" value="Ribosomal_uL13_sf"/>
</dbReference>
<evidence type="ECO:0000313" key="7">
    <source>
        <dbReference type="EMBL" id="ALO26482.1"/>
    </source>
</evidence>
<dbReference type="NCBIfam" id="TIGR01066">
    <property type="entry name" value="rplM_bact"/>
    <property type="match status" value="1"/>
</dbReference>
<dbReference type="GO" id="GO:0017148">
    <property type="term" value="P:negative regulation of translation"/>
    <property type="evidence" value="ECO:0007669"/>
    <property type="project" value="TreeGrafter"/>
</dbReference>
<dbReference type="Gene3D" id="3.90.1180.10">
    <property type="entry name" value="Ribosomal protein L13"/>
    <property type="match status" value="1"/>
</dbReference>
<dbReference type="GO" id="GO:0006412">
    <property type="term" value="P:translation"/>
    <property type="evidence" value="ECO:0007669"/>
    <property type="project" value="UniProtKB-UniRule"/>
</dbReference>
<keyword evidence="4 6" id="KW-0687">Ribonucleoprotein</keyword>
<dbReference type="GO" id="GO:0003735">
    <property type="term" value="F:structural constituent of ribosome"/>
    <property type="evidence" value="ECO:0007669"/>
    <property type="project" value="InterPro"/>
</dbReference>